<reference evidence="1 2" key="1">
    <citation type="journal article" date="2014" name="J. Bacteriol.">
        <title>Role of an Archaeal PitA Transporter in the Copper and Arsenic Resistance of Metallosphaera sedula, an Extreme Thermoacidophile.</title>
        <authorList>
            <person name="McCarthy S."/>
            <person name="Ai C."/>
            <person name="Wheaton G."/>
            <person name="Tevatia R."/>
            <person name="Eckrich V."/>
            <person name="Kelly R."/>
            <person name="Blum P."/>
        </authorList>
    </citation>
    <scope>NUCLEOTIDE SEQUENCE [LARGE SCALE GENOMIC DNA]</scope>
    <source>
        <strain evidence="1 2">CuR1</strain>
    </source>
</reference>
<sequence>MVLGLDEDSWIRDSNVLVVVKKIDDQVRRKVARSALLVNDKHDCTISYYLVEEGEELIHEFQKIGNTVE</sequence>
<organism evidence="1 2">
    <name type="scientific">Metallosphaera sedula</name>
    <dbReference type="NCBI Taxonomy" id="43687"/>
    <lineage>
        <taxon>Archaea</taxon>
        <taxon>Thermoproteota</taxon>
        <taxon>Thermoprotei</taxon>
        <taxon>Sulfolobales</taxon>
        <taxon>Sulfolobaceae</taxon>
        <taxon>Metallosphaera</taxon>
    </lineage>
</organism>
<dbReference type="EMBL" id="CP008822">
    <property type="protein sequence ID" value="AIM27934.1"/>
    <property type="molecule type" value="Genomic_DNA"/>
</dbReference>
<name>A0A088E663_9CREN</name>
<dbReference type="RefSeq" id="WP_012021737.1">
    <property type="nucleotide sequence ID" value="NZ_AP019770.1"/>
</dbReference>
<dbReference type="Proteomes" id="UP000029084">
    <property type="component" value="Chromosome"/>
</dbReference>
<gene>
    <name evidence="1" type="ORF">HA72_1795</name>
</gene>
<proteinExistence type="predicted"/>
<dbReference type="GeneID" id="97613085"/>
<accession>A0A088E663</accession>
<dbReference type="AlphaFoldDB" id="A0A088E663"/>
<protein>
    <submittedName>
        <fullName evidence="1">Uncharacterized protein</fullName>
    </submittedName>
</protein>
<evidence type="ECO:0000313" key="2">
    <source>
        <dbReference type="Proteomes" id="UP000029084"/>
    </source>
</evidence>
<evidence type="ECO:0000313" key="1">
    <source>
        <dbReference type="EMBL" id="AIM27934.1"/>
    </source>
</evidence>
<dbReference type="OrthoDB" id="43345at2157"/>